<reference evidence="2 3" key="1">
    <citation type="journal article" date="2019" name="Int. J. Syst. Evol. Microbiol.">
        <title>The Global Catalogue of Microorganisms (GCM) 10K type strain sequencing project: providing services to taxonomists for standard genome sequencing and annotation.</title>
        <authorList>
            <consortium name="The Broad Institute Genomics Platform"/>
            <consortium name="The Broad Institute Genome Sequencing Center for Infectious Disease"/>
            <person name="Wu L."/>
            <person name="Ma J."/>
        </authorList>
    </citation>
    <scope>NUCLEOTIDE SEQUENCE [LARGE SCALE GENOMIC DNA]</scope>
    <source>
        <strain evidence="2 3">JCM 14901</strain>
    </source>
</reference>
<dbReference type="PANTHER" id="PTHR21310">
    <property type="entry name" value="AMINOGLYCOSIDE PHOSPHOTRANSFERASE-RELATED-RELATED"/>
    <property type="match status" value="1"/>
</dbReference>
<comment type="caution">
    <text evidence="2">The sequence shown here is derived from an EMBL/GenBank/DDBJ whole genome shotgun (WGS) entry which is preliminary data.</text>
</comment>
<dbReference type="PANTHER" id="PTHR21310:SF42">
    <property type="entry name" value="BIFUNCTIONAL AAC_APH"/>
    <property type="match status" value="1"/>
</dbReference>
<dbReference type="SUPFAM" id="SSF56112">
    <property type="entry name" value="Protein kinase-like (PK-like)"/>
    <property type="match status" value="1"/>
</dbReference>
<proteinExistence type="predicted"/>
<dbReference type="Pfam" id="PF01636">
    <property type="entry name" value="APH"/>
    <property type="match status" value="1"/>
</dbReference>
<evidence type="ECO:0000313" key="2">
    <source>
        <dbReference type="EMBL" id="GAA1959790.1"/>
    </source>
</evidence>
<gene>
    <name evidence="2" type="ORF">GCM10009776_22980</name>
</gene>
<evidence type="ECO:0000313" key="3">
    <source>
        <dbReference type="Proteomes" id="UP001499933"/>
    </source>
</evidence>
<dbReference type="Gene3D" id="3.30.200.20">
    <property type="entry name" value="Phosphorylase Kinase, domain 1"/>
    <property type="match status" value="1"/>
</dbReference>
<protein>
    <recommendedName>
        <fullName evidence="1">Aminoglycoside phosphotransferase domain-containing protein</fullName>
    </recommendedName>
</protein>
<dbReference type="Proteomes" id="UP001499933">
    <property type="component" value="Unassembled WGS sequence"/>
</dbReference>
<organism evidence="2 3">
    <name type="scientific">Microbacterium deminutum</name>
    <dbReference type="NCBI Taxonomy" id="344164"/>
    <lineage>
        <taxon>Bacteria</taxon>
        <taxon>Bacillati</taxon>
        <taxon>Actinomycetota</taxon>
        <taxon>Actinomycetes</taxon>
        <taxon>Micrococcales</taxon>
        <taxon>Microbacteriaceae</taxon>
        <taxon>Microbacterium</taxon>
    </lineage>
</organism>
<accession>A0ABN2QXD1</accession>
<dbReference type="InterPro" id="IPR051678">
    <property type="entry name" value="AGP_Transferase"/>
</dbReference>
<dbReference type="EMBL" id="BAAAOG010000003">
    <property type="protein sequence ID" value="GAA1959790.1"/>
    <property type="molecule type" value="Genomic_DNA"/>
</dbReference>
<dbReference type="InterPro" id="IPR011009">
    <property type="entry name" value="Kinase-like_dom_sf"/>
</dbReference>
<dbReference type="Gene3D" id="3.90.1200.10">
    <property type="match status" value="1"/>
</dbReference>
<evidence type="ECO:0000259" key="1">
    <source>
        <dbReference type="Pfam" id="PF01636"/>
    </source>
</evidence>
<name>A0ABN2QXD1_9MICO</name>
<sequence>MPDKPRAEVTIDEGLVRMLLAEQAGGIYSAALPVAHEADGWDCSVWRIGDAWAARLPRRSAAATLVINEQQVLPAIAARVEPTGIRVPAPVICGAPAAGFRWPWSVVAWIEGSRGIDIPRAERSAWAEPLAAALGALHAAAPDDYPPNPFRGVPLAARSDAVAQRLAHLKADATLSEEDSDAAVSVWAKGLAAAPWTGPPVWIHGDLHPANLVAQGPRLAGIIDFGDVTAGDPAYDLAVAWLAFDGEGRRRFIAATAGRYDDATWLRARAWSAAVALMLLAHSDDEPAYAALGGEALAETV</sequence>
<keyword evidence="3" id="KW-1185">Reference proteome</keyword>
<feature type="domain" description="Aminoglycoside phosphotransferase" evidence="1">
    <location>
        <begin position="39"/>
        <end position="271"/>
    </location>
</feature>
<dbReference type="RefSeq" id="WP_344094717.1">
    <property type="nucleotide sequence ID" value="NZ_BAAAOG010000003.1"/>
</dbReference>
<dbReference type="InterPro" id="IPR002575">
    <property type="entry name" value="Aminoglycoside_PTrfase"/>
</dbReference>